<keyword evidence="2 5" id="KW-0812">Transmembrane</keyword>
<evidence type="ECO:0000256" key="4">
    <source>
        <dbReference type="ARBA" id="ARBA00023136"/>
    </source>
</evidence>
<evidence type="ECO:0000256" key="5">
    <source>
        <dbReference type="SAM" id="Phobius"/>
    </source>
</evidence>
<keyword evidence="8" id="KW-1185">Reference proteome</keyword>
<evidence type="ECO:0000256" key="2">
    <source>
        <dbReference type="ARBA" id="ARBA00022692"/>
    </source>
</evidence>
<evidence type="ECO:0000313" key="8">
    <source>
        <dbReference type="Proteomes" id="UP001321526"/>
    </source>
</evidence>
<reference evidence="7 8" key="1">
    <citation type="submission" date="2019-01" db="EMBL/GenBank/DDBJ databases">
        <title>Genome sequence of Salinicola endophyticus REST5.</title>
        <authorList>
            <person name="Nascimento F.X."/>
        </authorList>
    </citation>
    <scope>NUCLEOTIDE SEQUENCE [LARGE SCALE GENOMIC DNA]</scope>
    <source>
        <strain evidence="7 8">REST5</strain>
    </source>
</reference>
<dbReference type="Proteomes" id="UP001321526">
    <property type="component" value="Chromosome"/>
</dbReference>
<evidence type="ECO:0000259" key="6">
    <source>
        <dbReference type="Pfam" id="PF13515"/>
    </source>
</evidence>
<feature type="transmembrane region" description="Helical" evidence="5">
    <location>
        <begin position="37"/>
        <end position="56"/>
    </location>
</feature>
<evidence type="ECO:0000256" key="3">
    <source>
        <dbReference type="ARBA" id="ARBA00022989"/>
    </source>
</evidence>
<sequence length="170" mass="18151">MKRPWAPLEQSMLFSLPLALTACPAYAIGSHITGWFHAPSAEIGGLWSAISGIVVFQASPKASISSASLRVVGTAIGAIFCAIYLYFFEFTLYGFGLTILLTAWVCQMTNIPDHARLACITVAVIMVTEASNPDLDSTLNASLRFGESCIGTALAIFFSYLRGLVKGHPG</sequence>
<comment type="subcellular location">
    <subcellularLocation>
        <location evidence="1">Membrane</location>
        <topology evidence="1">Multi-pass membrane protein</topology>
    </subcellularLocation>
</comment>
<accession>A0ABY8FEZ7</accession>
<name>A0ABY8FEZ7_9GAMM</name>
<keyword evidence="4 5" id="KW-0472">Membrane</keyword>
<evidence type="ECO:0000313" key="7">
    <source>
        <dbReference type="EMBL" id="WFF41227.1"/>
    </source>
</evidence>
<protein>
    <recommendedName>
        <fullName evidence="6">Integral membrane bound transporter domain-containing protein</fullName>
    </recommendedName>
</protein>
<organism evidence="7 8">
    <name type="scientific">Salinicola endophyticus</name>
    <dbReference type="NCBI Taxonomy" id="1949083"/>
    <lineage>
        <taxon>Bacteria</taxon>
        <taxon>Pseudomonadati</taxon>
        <taxon>Pseudomonadota</taxon>
        <taxon>Gammaproteobacteria</taxon>
        <taxon>Oceanospirillales</taxon>
        <taxon>Halomonadaceae</taxon>
        <taxon>Salinicola</taxon>
    </lineage>
</organism>
<feature type="transmembrane region" description="Helical" evidence="5">
    <location>
        <begin position="68"/>
        <end position="87"/>
    </location>
</feature>
<keyword evidence="3 5" id="KW-1133">Transmembrane helix</keyword>
<proteinExistence type="predicted"/>
<dbReference type="Pfam" id="PF13515">
    <property type="entry name" value="FUSC_2"/>
    <property type="match status" value="1"/>
</dbReference>
<feature type="domain" description="Integral membrane bound transporter" evidence="6">
    <location>
        <begin position="44"/>
        <end position="158"/>
    </location>
</feature>
<dbReference type="EMBL" id="CP035631">
    <property type="protein sequence ID" value="WFF41227.1"/>
    <property type="molecule type" value="Genomic_DNA"/>
</dbReference>
<dbReference type="PROSITE" id="PS51257">
    <property type="entry name" value="PROKAR_LIPOPROTEIN"/>
    <property type="match status" value="1"/>
</dbReference>
<dbReference type="InterPro" id="IPR049453">
    <property type="entry name" value="Memb_transporter_dom"/>
</dbReference>
<evidence type="ECO:0000256" key="1">
    <source>
        <dbReference type="ARBA" id="ARBA00004141"/>
    </source>
</evidence>
<gene>
    <name evidence="7" type="ORF">EVC62_06765</name>
</gene>